<keyword evidence="2 4" id="KW-0808">Transferase</keyword>
<proteinExistence type="predicted"/>
<evidence type="ECO:0000256" key="2">
    <source>
        <dbReference type="ARBA" id="ARBA00022679"/>
    </source>
</evidence>
<dbReference type="CDD" id="cd18103">
    <property type="entry name" value="SpoU-like_RlmB"/>
    <property type="match status" value="1"/>
</dbReference>
<dbReference type="SUPFAM" id="SSF75217">
    <property type="entry name" value="alpha/beta knot"/>
    <property type="match status" value="1"/>
</dbReference>
<organism evidence="4">
    <name type="scientific">bioreactor metagenome</name>
    <dbReference type="NCBI Taxonomy" id="1076179"/>
    <lineage>
        <taxon>unclassified sequences</taxon>
        <taxon>metagenomes</taxon>
        <taxon>ecological metagenomes</taxon>
    </lineage>
</organism>
<dbReference type="PANTHER" id="PTHR46429:SF1">
    <property type="entry name" value="23S RRNA (GUANOSINE-2'-O-)-METHYLTRANSFERASE RLMB"/>
    <property type="match status" value="1"/>
</dbReference>
<dbReference type="AlphaFoldDB" id="A0A645HD73"/>
<dbReference type="InterPro" id="IPR001537">
    <property type="entry name" value="SpoU_MeTrfase"/>
</dbReference>
<dbReference type="EMBL" id="VSSQ01086873">
    <property type="protein sequence ID" value="MPN34044.1"/>
    <property type="molecule type" value="Genomic_DNA"/>
</dbReference>
<reference evidence="4" key="1">
    <citation type="submission" date="2019-08" db="EMBL/GenBank/DDBJ databases">
        <authorList>
            <person name="Kucharzyk K."/>
            <person name="Murdoch R.W."/>
            <person name="Higgins S."/>
            <person name="Loffler F."/>
        </authorList>
    </citation>
    <scope>NUCLEOTIDE SEQUENCE</scope>
</reference>
<keyword evidence="1 4" id="KW-0489">Methyltransferase</keyword>
<dbReference type="InterPro" id="IPR004441">
    <property type="entry name" value="rRNA_MeTrfase_TrmH"/>
</dbReference>
<feature type="domain" description="tRNA/rRNA methyltransferase SpoU type" evidence="3">
    <location>
        <begin position="3"/>
        <end position="110"/>
    </location>
</feature>
<evidence type="ECO:0000313" key="4">
    <source>
        <dbReference type="EMBL" id="MPN34044.1"/>
    </source>
</evidence>
<dbReference type="PANTHER" id="PTHR46429">
    <property type="entry name" value="23S RRNA (GUANOSINE-2'-O-)-METHYLTRANSFERASE RLMB"/>
    <property type="match status" value="1"/>
</dbReference>
<evidence type="ECO:0000259" key="3">
    <source>
        <dbReference type="Pfam" id="PF00588"/>
    </source>
</evidence>
<name>A0A645HD73_9ZZZZ</name>
<evidence type="ECO:0000256" key="1">
    <source>
        <dbReference type="ARBA" id="ARBA00022603"/>
    </source>
</evidence>
<accession>A0A645HD73</accession>
<gene>
    <name evidence="4" type="ORF">SDC9_181536</name>
</gene>
<dbReference type="EC" id="2.1.1.-" evidence="4"/>
<dbReference type="GO" id="GO:0032259">
    <property type="term" value="P:methylation"/>
    <property type="evidence" value="ECO:0007669"/>
    <property type="project" value="UniProtKB-KW"/>
</dbReference>
<dbReference type="GO" id="GO:0003723">
    <property type="term" value="F:RNA binding"/>
    <property type="evidence" value="ECO:0007669"/>
    <property type="project" value="InterPro"/>
</dbReference>
<dbReference type="GO" id="GO:0005829">
    <property type="term" value="C:cytosol"/>
    <property type="evidence" value="ECO:0007669"/>
    <property type="project" value="TreeGrafter"/>
</dbReference>
<dbReference type="GO" id="GO:0006396">
    <property type="term" value="P:RNA processing"/>
    <property type="evidence" value="ECO:0007669"/>
    <property type="project" value="InterPro"/>
</dbReference>
<protein>
    <submittedName>
        <fullName evidence="4">Putative TrmH family tRNA/rRNA methyltransferase</fullName>
        <ecNumber evidence="4">2.1.1.-</ecNumber>
    </submittedName>
</protein>
<dbReference type="InterPro" id="IPR029026">
    <property type="entry name" value="tRNA_m1G_MTases_N"/>
</dbReference>
<sequence>MPNKDSAQITPTAIKTSAGALNYIKVIKVQDLIFTIEKLKEIGFWIVGADVKGNENYCDNIYDKPTVVIIGSEGKGISPSLLKHCDHLVKINMYGKINSLNASVSAGILFFEIQRQRNNY</sequence>
<dbReference type="GO" id="GO:0008173">
    <property type="term" value="F:RNA methyltransferase activity"/>
    <property type="evidence" value="ECO:0007669"/>
    <property type="project" value="InterPro"/>
</dbReference>
<dbReference type="Gene3D" id="3.40.1280.10">
    <property type="match status" value="1"/>
</dbReference>
<comment type="caution">
    <text evidence="4">The sequence shown here is derived from an EMBL/GenBank/DDBJ whole genome shotgun (WGS) entry which is preliminary data.</text>
</comment>
<dbReference type="Pfam" id="PF00588">
    <property type="entry name" value="SpoU_methylase"/>
    <property type="match status" value="1"/>
</dbReference>
<dbReference type="InterPro" id="IPR029028">
    <property type="entry name" value="Alpha/beta_knot_MTases"/>
</dbReference>